<evidence type="ECO:0000313" key="9">
    <source>
        <dbReference type="Proteomes" id="UP000824209"/>
    </source>
</evidence>
<feature type="transmembrane region" description="Helical" evidence="7">
    <location>
        <begin position="259"/>
        <end position="279"/>
    </location>
</feature>
<comment type="caution">
    <text evidence="8">The sequence shown here is derived from an EMBL/GenBank/DDBJ whole genome shotgun (WGS) entry which is preliminary data.</text>
</comment>
<feature type="transmembrane region" description="Helical" evidence="7">
    <location>
        <begin position="99"/>
        <end position="117"/>
    </location>
</feature>
<organism evidence="8 9">
    <name type="scientific">Candidatus Ruthenibacterium avium</name>
    <dbReference type="NCBI Taxonomy" id="2838751"/>
    <lineage>
        <taxon>Bacteria</taxon>
        <taxon>Bacillati</taxon>
        <taxon>Bacillota</taxon>
        <taxon>Clostridia</taxon>
        <taxon>Eubacteriales</taxon>
        <taxon>Oscillospiraceae</taxon>
        <taxon>Ruthenibacterium</taxon>
    </lineage>
</organism>
<feature type="transmembrane region" description="Helical" evidence="7">
    <location>
        <begin position="228"/>
        <end position="253"/>
    </location>
</feature>
<dbReference type="GO" id="GO:0055085">
    <property type="term" value="P:transmembrane transport"/>
    <property type="evidence" value="ECO:0007669"/>
    <property type="project" value="InterPro"/>
</dbReference>
<feature type="transmembrane region" description="Helical" evidence="7">
    <location>
        <begin position="16"/>
        <end position="40"/>
    </location>
</feature>
<evidence type="ECO:0000256" key="3">
    <source>
        <dbReference type="ARBA" id="ARBA00022692"/>
    </source>
</evidence>
<keyword evidence="3 6" id="KW-0812">Transmembrane</keyword>
<dbReference type="Pfam" id="PF00950">
    <property type="entry name" value="ABC-3"/>
    <property type="match status" value="1"/>
</dbReference>
<dbReference type="InterPro" id="IPR037294">
    <property type="entry name" value="ABC_BtuC-like"/>
</dbReference>
<feature type="transmembrane region" description="Helical" evidence="7">
    <location>
        <begin position="45"/>
        <end position="64"/>
    </location>
</feature>
<keyword evidence="6" id="KW-0813">Transport</keyword>
<dbReference type="PANTHER" id="PTHR30477">
    <property type="entry name" value="ABC-TRANSPORTER METAL-BINDING PROTEIN"/>
    <property type="match status" value="1"/>
</dbReference>
<name>A0A9D2M4E7_9FIRM</name>
<evidence type="ECO:0000256" key="2">
    <source>
        <dbReference type="ARBA" id="ARBA00008034"/>
    </source>
</evidence>
<dbReference type="Gene3D" id="1.10.3470.10">
    <property type="entry name" value="ABC transporter involved in vitamin B12 uptake, BtuC"/>
    <property type="match status" value="1"/>
</dbReference>
<evidence type="ECO:0000256" key="4">
    <source>
        <dbReference type="ARBA" id="ARBA00022989"/>
    </source>
</evidence>
<reference evidence="8" key="2">
    <citation type="submission" date="2021-04" db="EMBL/GenBank/DDBJ databases">
        <authorList>
            <person name="Gilroy R."/>
        </authorList>
    </citation>
    <scope>NUCLEOTIDE SEQUENCE</scope>
    <source>
        <strain evidence="8">ChiBcec8-14828</strain>
    </source>
</reference>
<evidence type="ECO:0000256" key="1">
    <source>
        <dbReference type="ARBA" id="ARBA00004141"/>
    </source>
</evidence>
<protein>
    <submittedName>
        <fullName evidence="8">Metal ABC transporter permease</fullName>
    </submittedName>
</protein>
<dbReference type="EMBL" id="DWYA01000096">
    <property type="protein sequence ID" value="HJB40842.1"/>
    <property type="molecule type" value="Genomic_DNA"/>
</dbReference>
<keyword evidence="4 7" id="KW-1133">Transmembrane helix</keyword>
<evidence type="ECO:0000256" key="7">
    <source>
        <dbReference type="SAM" id="Phobius"/>
    </source>
</evidence>
<keyword evidence="5 7" id="KW-0472">Membrane</keyword>
<feature type="transmembrane region" description="Helical" evidence="7">
    <location>
        <begin position="70"/>
        <end position="87"/>
    </location>
</feature>
<reference evidence="8" key="1">
    <citation type="journal article" date="2021" name="PeerJ">
        <title>Extensive microbial diversity within the chicken gut microbiome revealed by metagenomics and culture.</title>
        <authorList>
            <person name="Gilroy R."/>
            <person name="Ravi A."/>
            <person name="Getino M."/>
            <person name="Pursley I."/>
            <person name="Horton D.L."/>
            <person name="Alikhan N.F."/>
            <person name="Baker D."/>
            <person name="Gharbi K."/>
            <person name="Hall N."/>
            <person name="Watson M."/>
            <person name="Adriaenssens E.M."/>
            <person name="Foster-Nyarko E."/>
            <person name="Jarju S."/>
            <person name="Secka A."/>
            <person name="Antonio M."/>
            <person name="Oren A."/>
            <person name="Chaudhuri R.R."/>
            <person name="La Ragione R."/>
            <person name="Hildebrand F."/>
            <person name="Pallen M.J."/>
        </authorList>
    </citation>
    <scope>NUCLEOTIDE SEQUENCE</scope>
    <source>
        <strain evidence="8">ChiBcec8-14828</strain>
    </source>
</reference>
<accession>A0A9D2M4E7</accession>
<dbReference type="InterPro" id="IPR001626">
    <property type="entry name" value="ABC_TroCD"/>
</dbReference>
<gene>
    <name evidence="8" type="ORF">H9943_10685</name>
</gene>
<dbReference type="Proteomes" id="UP000824209">
    <property type="component" value="Unassembled WGS sequence"/>
</dbReference>
<comment type="similarity">
    <text evidence="2 6">Belongs to the ABC-3 integral membrane protein family.</text>
</comment>
<dbReference type="GO" id="GO:0010043">
    <property type="term" value="P:response to zinc ion"/>
    <property type="evidence" value="ECO:0007669"/>
    <property type="project" value="TreeGrafter"/>
</dbReference>
<comment type="subcellular location">
    <subcellularLocation>
        <location evidence="6">Cell membrane</location>
        <topology evidence="6">Multi-pass membrane protein</topology>
    </subcellularLocation>
    <subcellularLocation>
        <location evidence="1">Membrane</location>
        <topology evidence="1">Multi-pass membrane protein</topology>
    </subcellularLocation>
</comment>
<dbReference type="SUPFAM" id="SSF81345">
    <property type="entry name" value="ABC transporter involved in vitamin B12 uptake, BtuC"/>
    <property type="match status" value="1"/>
</dbReference>
<feature type="transmembrane region" description="Helical" evidence="7">
    <location>
        <begin position="184"/>
        <end position="216"/>
    </location>
</feature>
<proteinExistence type="inferred from homology"/>
<evidence type="ECO:0000256" key="5">
    <source>
        <dbReference type="ARBA" id="ARBA00023136"/>
    </source>
</evidence>
<dbReference type="PANTHER" id="PTHR30477:SF0">
    <property type="entry name" value="METAL TRANSPORT SYSTEM MEMBRANE PROTEIN TM_0125-RELATED"/>
    <property type="match status" value="1"/>
</dbReference>
<sequence length="283" mass="29941">MSGILEKLLFYWQYPFVQYALIVGVLIALCSSLLGVTLVLKRFSFIGDGLSHVAFGGICIASVLNLTNEMLLVLPLTMICAVILLHTGQNAKLKGDATVAMFSVGSLAIGYLLMNVFSTSSNLSGDVCTTLFGATSILTLQPFEVWLCVILSLAVVVVFVLFYHKIFAVTFDETFAQATGVRAGLYNLLIAVVIAVIIVLAMNLVGSLLISALVIFPALAAMRVFKSFLSVTICAAVFAVVCALFGILFAVIAGTPVGSTIVAANLIGFFLFSLVGRFAGGRA</sequence>
<dbReference type="AlphaFoldDB" id="A0A9D2M4E7"/>
<feature type="transmembrane region" description="Helical" evidence="7">
    <location>
        <begin position="145"/>
        <end position="164"/>
    </location>
</feature>
<evidence type="ECO:0000313" key="8">
    <source>
        <dbReference type="EMBL" id="HJB40842.1"/>
    </source>
</evidence>
<dbReference type="GO" id="GO:0043190">
    <property type="term" value="C:ATP-binding cassette (ABC) transporter complex"/>
    <property type="evidence" value="ECO:0007669"/>
    <property type="project" value="InterPro"/>
</dbReference>
<evidence type="ECO:0000256" key="6">
    <source>
        <dbReference type="RuleBase" id="RU003943"/>
    </source>
</evidence>